<feature type="compositionally biased region" description="Basic and acidic residues" evidence="1">
    <location>
        <begin position="458"/>
        <end position="470"/>
    </location>
</feature>
<sequence>MAEGTTTTSASASSSRRKTRRKRNGGKKNETSAQQKGGKGGSAKSGNKKSGSGGSNNNNNSPPPPPQIKITIRNIQNSDKFGSVKLVLEELVSKLIDSCVEKKANNQYTIELDRTAVRHLITEEEKIEEYRMEFLRGQENQRPETVEGGDCDPDEDDEKEKTEENKEETHNDEGANGSTVVDGKEGVSEKRNCDKLDVILAPKMVSSLPTILARPLYVVPPRKTRRRGERGGTACVLLIGPKIEQKKVVTAMKGNVKENRQSDSPSEPQSEDQKKQSDAATVMDDESGSIAADQQAAECGGDATTATKALTAAPETPISYPRELAKGRLLLSNAIKALIELAAVDSKTQEFAFSGCIVEQSMNGKTWKMFHNNNSRPDRRDGTIEGTADYKEWLENIAKQKEELKARPKPAPGGGVAAANTTTATGDEVEEDGQILSSLVQHLRAKKEEAKRKKNQKKKEENSKGGKTKGEGGQPENGKKKKKKQRNLKSHPQEGKKPALTTKAARKKEKRKKQVRAKKKRLVEAAKVAAAPMSVLKSTT</sequence>
<feature type="compositionally biased region" description="Low complexity" evidence="1">
    <location>
        <begin position="44"/>
        <end position="60"/>
    </location>
</feature>
<protein>
    <submittedName>
        <fullName evidence="2">Uncharacterized protein</fullName>
    </submittedName>
</protein>
<feature type="region of interest" description="Disordered" evidence="1">
    <location>
        <begin position="444"/>
        <end position="523"/>
    </location>
</feature>
<feature type="region of interest" description="Disordered" evidence="1">
    <location>
        <begin position="135"/>
        <end position="188"/>
    </location>
</feature>
<feature type="compositionally biased region" description="Basic residues" evidence="1">
    <location>
        <begin position="15"/>
        <end position="26"/>
    </location>
</feature>
<organism evidence="2 3">
    <name type="scientific">Pseudo-nitzschia multistriata</name>
    <dbReference type="NCBI Taxonomy" id="183589"/>
    <lineage>
        <taxon>Eukaryota</taxon>
        <taxon>Sar</taxon>
        <taxon>Stramenopiles</taxon>
        <taxon>Ochrophyta</taxon>
        <taxon>Bacillariophyta</taxon>
        <taxon>Bacillariophyceae</taxon>
        <taxon>Bacillariophycidae</taxon>
        <taxon>Bacillariales</taxon>
        <taxon>Bacillariaceae</taxon>
        <taxon>Pseudo-nitzschia</taxon>
    </lineage>
</organism>
<feature type="region of interest" description="Disordered" evidence="1">
    <location>
        <begin position="256"/>
        <end position="291"/>
    </location>
</feature>
<reference evidence="2 3" key="1">
    <citation type="submission" date="2019-01" db="EMBL/GenBank/DDBJ databases">
        <authorList>
            <person name="Ferrante I. M."/>
        </authorList>
    </citation>
    <scope>NUCLEOTIDE SEQUENCE [LARGE SCALE GENOMIC DNA]</scope>
    <source>
        <strain evidence="2 3">B856</strain>
    </source>
</reference>
<evidence type="ECO:0000313" key="2">
    <source>
        <dbReference type="EMBL" id="VEU39241.1"/>
    </source>
</evidence>
<feature type="compositionally biased region" description="Basic and acidic residues" evidence="1">
    <location>
        <begin position="159"/>
        <end position="173"/>
    </location>
</feature>
<proteinExistence type="predicted"/>
<gene>
    <name evidence="2" type="ORF">PSNMU_V1.4_AUG-EV-PASAV3_0060850</name>
</gene>
<feature type="region of interest" description="Disordered" evidence="1">
    <location>
        <begin position="1"/>
        <end position="70"/>
    </location>
</feature>
<feature type="compositionally biased region" description="Acidic residues" evidence="1">
    <location>
        <begin position="147"/>
        <end position="158"/>
    </location>
</feature>
<feature type="compositionally biased region" description="Basic and acidic residues" evidence="1">
    <location>
        <begin position="135"/>
        <end position="145"/>
    </location>
</feature>
<accession>A0A448ZB45</accession>
<evidence type="ECO:0000313" key="3">
    <source>
        <dbReference type="Proteomes" id="UP000291116"/>
    </source>
</evidence>
<evidence type="ECO:0000256" key="1">
    <source>
        <dbReference type="SAM" id="MobiDB-lite"/>
    </source>
</evidence>
<dbReference type="OrthoDB" id="49236at2759"/>
<keyword evidence="3" id="KW-1185">Reference proteome</keyword>
<dbReference type="EMBL" id="CAACVS010000212">
    <property type="protein sequence ID" value="VEU39241.1"/>
    <property type="molecule type" value="Genomic_DNA"/>
</dbReference>
<feature type="compositionally biased region" description="Low complexity" evidence="1">
    <location>
        <begin position="1"/>
        <end position="14"/>
    </location>
</feature>
<name>A0A448ZB45_9STRA</name>
<feature type="compositionally biased region" description="Basic residues" evidence="1">
    <location>
        <begin position="504"/>
        <end position="521"/>
    </location>
</feature>
<dbReference type="Proteomes" id="UP000291116">
    <property type="component" value="Unassembled WGS sequence"/>
</dbReference>
<feature type="compositionally biased region" description="Basic residues" evidence="1">
    <location>
        <begin position="479"/>
        <end position="489"/>
    </location>
</feature>
<dbReference type="AlphaFoldDB" id="A0A448ZB45"/>